<name>A0ACC0ZLB5_9ROSI</name>
<accession>A0ACC0ZLB5</accession>
<dbReference type="EMBL" id="CM047736">
    <property type="protein sequence ID" value="KAJ0052918.1"/>
    <property type="molecule type" value="Genomic_DNA"/>
</dbReference>
<comment type="caution">
    <text evidence="1">The sequence shown here is derived from an EMBL/GenBank/DDBJ whole genome shotgun (WGS) entry which is preliminary data.</text>
</comment>
<protein>
    <submittedName>
        <fullName evidence="1">Uncharacterized protein</fullName>
    </submittedName>
</protein>
<proteinExistence type="predicted"/>
<reference evidence="2" key="1">
    <citation type="journal article" date="2023" name="G3 (Bethesda)">
        <title>Genome assembly and association tests identify interacting loci associated with vigor, precocity, and sex in interspecific pistachio rootstocks.</title>
        <authorList>
            <person name="Palmer W."/>
            <person name="Jacygrad E."/>
            <person name="Sagayaradj S."/>
            <person name="Cavanaugh K."/>
            <person name="Han R."/>
            <person name="Bertier L."/>
            <person name="Beede B."/>
            <person name="Kafkas S."/>
            <person name="Golino D."/>
            <person name="Preece J."/>
            <person name="Michelmore R."/>
        </authorList>
    </citation>
    <scope>NUCLEOTIDE SEQUENCE [LARGE SCALE GENOMIC DNA]</scope>
</reference>
<dbReference type="Proteomes" id="UP001163603">
    <property type="component" value="Chromosome 1"/>
</dbReference>
<organism evidence="1 2">
    <name type="scientific">Pistacia integerrima</name>
    <dbReference type="NCBI Taxonomy" id="434235"/>
    <lineage>
        <taxon>Eukaryota</taxon>
        <taxon>Viridiplantae</taxon>
        <taxon>Streptophyta</taxon>
        <taxon>Embryophyta</taxon>
        <taxon>Tracheophyta</taxon>
        <taxon>Spermatophyta</taxon>
        <taxon>Magnoliopsida</taxon>
        <taxon>eudicotyledons</taxon>
        <taxon>Gunneridae</taxon>
        <taxon>Pentapetalae</taxon>
        <taxon>rosids</taxon>
        <taxon>malvids</taxon>
        <taxon>Sapindales</taxon>
        <taxon>Anacardiaceae</taxon>
        <taxon>Pistacia</taxon>
    </lineage>
</organism>
<sequence>MFAEAVSKPVPSFDHDIVYRTAPSYDSWSGVYGRTFLYWFGSVPRLAISDPDMIKEVLTNVGSSFEILPFDPLSRQLHGRGLVALSGDLWALHRKIANLAFKMERVKDWVPEVVASTKAMLEKWEEIRAERDDYEMEVHKELHDLSADIISRTAFGSSFEEGKRIFKLQEQQMQLFAEARRNVYLPGFRFLPTKKNRERWRLYTETHESIRMLIKNNETARENSRNLLSLLMSPHKTQDNQEESLGVEEIINECKTFYFAGKETTANVLTWALLLLAQHHEWQTKAREEVIRVCGDKGLVAENLSDLKIVTMIVNETLRLYPPTVALLKKTSEMANVKLGNLDIPAGTQLYLALIAVHHDTNLWGEDGNKFNPLRFNKSRKHLASFFPFVKPNIIMDLSSNIHLLLVSLFLILLIILVKYVHTFIWIPYRIQNHFKKQGISGPGYRLITGNSAEIRRMYVEAASKPVPGFDHDTVCRAMPLYDRWSGMYGRTFLYWFGSVPRLAISDPDMIKEVLTGGSFERIPFNPSAKLLFGQGLVGLTGDLWTLHRRIANQAFNMERVKAWVPEIVTSVMKMVEKWEEKREGRDEFEMEVHKELHQLSADIISRTAFGSNFEEGKRIFKLQEQQARLFIEAQRGVYFPGFRFLPTKKNRERRRLDSETRESIRMLIKNNGTTGENSRNLLSLLMSSCNNRENQEEGLGIEEVIDECKTFYFAGKETTANLLTWALLLLAQHQEWQAKAREEVIRVCRDKELVAENLSDLKIVSMILNETLRLYSPTVFLMRQSNKLAKVKLGNLDIPAGTQVYLALTAVHHDTNLWGEDANKFNPSRFNESRKHLASFFPFGLGPRVCVGQNLAVVEAKVVLSTIIQRYTFVLSSTYVHAPMPLVTLQPQYGAPILFSKIQN</sequence>
<gene>
    <name evidence="1" type="ORF">Pint_02850</name>
</gene>
<evidence type="ECO:0000313" key="1">
    <source>
        <dbReference type="EMBL" id="KAJ0052918.1"/>
    </source>
</evidence>
<evidence type="ECO:0000313" key="2">
    <source>
        <dbReference type="Proteomes" id="UP001163603"/>
    </source>
</evidence>
<keyword evidence="2" id="KW-1185">Reference proteome</keyword>